<protein>
    <submittedName>
        <fullName evidence="1">Uncharacterized protein</fullName>
    </submittedName>
</protein>
<dbReference type="EMBL" id="BMMP01000017">
    <property type="protein sequence ID" value="GGO55447.1"/>
    <property type="molecule type" value="Genomic_DNA"/>
</dbReference>
<comment type="caution">
    <text evidence="1">The sequence shown here is derived from an EMBL/GenBank/DDBJ whole genome shotgun (WGS) entry which is preliminary data.</text>
</comment>
<gene>
    <name evidence="1" type="ORF">GCM10012287_46740</name>
</gene>
<keyword evidence="2" id="KW-1185">Reference proteome</keyword>
<proteinExistence type="predicted"/>
<accession>A0ABQ2MMS0</accession>
<organism evidence="1 2">
    <name type="scientific">Streptomyces daqingensis</name>
    <dbReference type="NCBI Taxonomy" id="1472640"/>
    <lineage>
        <taxon>Bacteria</taxon>
        <taxon>Bacillati</taxon>
        <taxon>Actinomycetota</taxon>
        <taxon>Actinomycetes</taxon>
        <taxon>Kitasatosporales</taxon>
        <taxon>Streptomycetaceae</taxon>
        <taxon>Streptomyces</taxon>
    </lineage>
</organism>
<reference evidence="2" key="1">
    <citation type="journal article" date="2019" name="Int. J. Syst. Evol. Microbiol.">
        <title>The Global Catalogue of Microorganisms (GCM) 10K type strain sequencing project: providing services to taxonomists for standard genome sequencing and annotation.</title>
        <authorList>
            <consortium name="The Broad Institute Genomics Platform"/>
            <consortium name="The Broad Institute Genome Sequencing Center for Infectious Disease"/>
            <person name="Wu L."/>
            <person name="Ma J."/>
        </authorList>
    </citation>
    <scope>NUCLEOTIDE SEQUENCE [LARGE SCALE GENOMIC DNA]</scope>
    <source>
        <strain evidence="2">CGMCC 4.7178</strain>
    </source>
</reference>
<evidence type="ECO:0000313" key="2">
    <source>
        <dbReference type="Proteomes" id="UP000631535"/>
    </source>
</evidence>
<dbReference type="RefSeq" id="WP_189039194.1">
    <property type="nucleotide sequence ID" value="NZ_BMMP01000017.1"/>
</dbReference>
<name>A0ABQ2MMS0_9ACTN</name>
<evidence type="ECO:0000313" key="1">
    <source>
        <dbReference type="EMBL" id="GGO55447.1"/>
    </source>
</evidence>
<dbReference type="Proteomes" id="UP000631535">
    <property type="component" value="Unassembled WGS sequence"/>
</dbReference>
<sequence length="76" mass="8641">MDANAFPHDLLEAQTAWYATYWRLANAASDQGTTGHRRRLQQLSRLIADHPYWQTPAGTPAARMALKELARTHVRP</sequence>